<organism evidence="3 4">
    <name type="scientific">Saccharomonospora glauca K62</name>
    <dbReference type="NCBI Taxonomy" id="928724"/>
    <lineage>
        <taxon>Bacteria</taxon>
        <taxon>Bacillati</taxon>
        <taxon>Actinomycetota</taxon>
        <taxon>Actinomycetes</taxon>
        <taxon>Pseudonocardiales</taxon>
        <taxon>Pseudonocardiaceae</taxon>
        <taxon>Saccharomonospora</taxon>
    </lineage>
</organism>
<keyword evidence="1" id="KW-0472">Membrane</keyword>
<keyword evidence="1" id="KW-0812">Transmembrane</keyword>
<proteinExistence type="predicted"/>
<accession>I1D289</accession>
<dbReference type="eggNOG" id="COG4244">
    <property type="taxonomic scope" value="Bacteria"/>
</dbReference>
<evidence type="ECO:0000313" key="3">
    <source>
        <dbReference type="EMBL" id="EIE99063.1"/>
    </source>
</evidence>
<dbReference type="EMBL" id="CM001484">
    <property type="protein sequence ID" value="EIE99063.1"/>
    <property type="molecule type" value="Genomic_DNA"/>
</dbReference>
<dbReference type="HOGENOM" id="CLU_107155_0_0_11"/>
<keyword evidence="4" id="KW-1185">Reference proteome</keyword>
<feature type="domain" description="DUF2231" evidence="2">
    <location>
        <begin position="78"/>
        <end position="199"/>
    </location>
</feature>
<gene>
    <name evidence="3" type="ORF">SacglDRAFT_02162</name>
</gene>
<dbReference type="Proteomes" id="UP000005087">
    <property type="component" value="Chromosome"/>
</dbReference>
<sequence length="208" mass="22128">MPLRYRSELDITGVAEVRASGLTTAEAGTTAQMTLPRLLRASESVDRIDDVAEALAHRLRRLLRNDIVDKTLRGAWIGHPAHPLLVTVPIGAWVCSAVFDLLGDRRAARRLVALGILTAPAAVVTGLAEFSRLSTVQRRVGLLHLLANLAAEACYLSSHRCRTRGSHGAGTLWSVLGLAAVATGGALGGHLSYALGAGVYEWQEGSEH</sequence>
<dbReference type="AlphaFoldDB" id="I1D289"/>
<feature type="transmembrane region" description="Helical" evidence="1">
    <location>
        <begin position="140"/>
        <end position="158"/>
    </location>
</feature>
<dbReference type="STRING" id="928724.SacglDRAFT_02162"/>
<feature type="transmembrane region" description="Helical" evidence="1">
    <location>
        <begin position="111"/>
        <end position="128"/>
    </location>
</feature>
<dbReference type="InterPro" id="IPR019251">
    <property type="entry name" value="DUF2231_TM"/>
</dbReference>
<evidence type="ECO:0000259" key="2">
    <source>
        <dbReference type="Pfam" id="PF09990"/>
    </source>
</evidence>
<protein>
    <recommendedName>
        <fullName evidence="2">DUF2231 domain-containing protein</fullName>
    </recommendedName>
</protein>
<keyword evidence="1" id="KW-1133">Transmembrane helix</keyword>
<reference evidence="4" key="2">
    <citation type="submission" date="2012-01" db="EMBL/GenBank/DDBJ databases">
        <title>Noncontiguous Finished sequence of chromosome of Saccharomonospora glauca K62.</title>
        <authorList>
            <consortium name="US DOE Joint Genome Institute"/>
            <person name="Lucas S."/>
            <person name="Han J."/>
            <person name="Lapidus A."/>
            <person name="Cheng J.-F."/>
            <person name="Goodwin L."/>
            <person name="Pitluck S."/>
            <person name="Peters L."/>
            <person name="Mikhailova N."/>
            <person name="Held B."/>
            <person name="Detter J.C."/>
            <person name="Han C."/>
            <person name="Tapia R."/>
            <person name="Land M."/>
            <person name="Hauser L."/>
            <person name="Kyrpides N."/>
            <person name="Ivanova N."/>
            <person name="Pagani I."/>
            <person name="Brambilla E.-M."/>
            <person name="Klenk H.-P."/>
            <person name="Woyke T."/>
        </authorList>
    </citation>
    <scope>NUCLEOTIDE SEQUENCE [LARGE SCALE GENOMIC DNA]</scope>
    <source>
        <strain evidence="4">K62</strain>
    </source>
</reference>
<evidence type="ECO:0000313" key="4">
    <source>
        <dbReference type="Proteomes" id="UP000005087"/>
    </source>
</evidence>
<reference evidence="3 4" key="1">
    <citation type="submission" date="2011-09" db="EMBL/GenBank/DDBJ databases">
        <authorList>
            <consortium name="US DOE Joint Genome Institute (JGI-PGF)"/>
            <person name="Lucas S."/>
            <person name="Han J."/>
            <person name="Lapidus A."/>
            <person name="Cheng J.-F."/>
            <person name="Goodwin L."/>
            <person name="Pitluck S."/>
            <person name="Peters L."/>
            <person name="Land M.L."/>
            <person name="Hauser L."/>
            <person name="Brambilla E."/>
            <person name="Klenk H.-P."/>
            <person name="Woyke T.J."/>
        </authorList>
    </citation>
    <scope>NUCLEOTIDE SEQUENCE [LARGE SCALE GENOMIC DNA]</scope>
    <source>
        <strain evidence="3 4">K62</strain>
    </source>
</reference>
<dbReference type="Pfam" id="PF09990">
    <property type="entry name" value="DUF2231"/>
    <property type="match status" value="1"/>
</dbReference>
<evidence type="ECO:0000256" key="1">
    <source>
        <dbReference type="SAM" id="Phobius"/>
    </source>
</evidence>
<name>I1D289_9PSEU</name>
<feature type="transmembrane region" description="Helical" evidence="1">
    <location>
        <begin position="170"/>
        <end position="193"/>
    </location>
</feature>